<keyword evidence="2 6" id="KW-0862">Zinc</keyword>
<dbReference type="GO" id="GO:0051082">
    <property type="term" value="F:unfolded protein binding"/>
    <property type="evidence" value="ECO:0007669"/>
    <property type="project" value="UniProtKB-UniRule"/>
</dbReference>
<dbReference type="Gene3D" id="3.90.1280.10">
    <property type="entry name" value="HSP33 redox switch-like"/>
    <property type="match status" value="1"/>
</dbReference>
<dbReference type="PANTHER" id="PTHR30111:SF1">
    <property type="entry name" value="33 KDA CHAPERONIN"/>
    <property type="match status" value="1"/>
</dbReference>
<comment type="similarity">
    <text evidence="6">Belongs to the HSP33 family.</text>
</comment>
<dbReference type="PIRSF" id="PIRSF005261">
    <property type="entry name" value="Heat_shock_Hsp33"/>
    <property type="match status" value="1"/>
</dbReference>
<dbReference type="CDD" id="cd00498">
    <property type="entry name" value="Hsp33"/>
    <property type="match status" value="1"/>
</dbReference>
<dbReference type="AlphaFoldDB" id="A0A943I4M9"/>
<evidence type="ECO:0000313" key="8">
    <source>
        <dbReference type="Proteomes" id="UP000754226"/>
    </source>
</evidence>
<keyword evidence="5 6" id="KW-0676">Redox-active center</keyword>
<comment type="function">
    <text evidence="6">Redox regulated molecular chaperone. Protects both thermally unfolding and oxidatively damaged proteins from irreversible aggregation. Plays an important role in the bacterial defense system toward oxidative stress.</text>
</comment>
<dbReference type="InterPro" id="IPR016154">
    <property type="entry name" value="Heat_shock_Hsp33_C"/>
</dbReference>
<dbReference type="PANTHER" id="PTHR30111">
    <property type="entry name" value="33 KDA CHAPERONIN"/>
    <property type="match status" value="1"/>
</dbReference>
<dbReference type="SUPFAM" id="SSF118352">
    <property type="entry name" value="HSP33 redox switch-like"/>
    <property type="match status" value="1"/>
</dbReference>
<protein>
    <recommendedName>
        <fullName evidence="6">33 kDa chaperonin</fullName>
    </recommendedName>
    <alternativeName>
        <fullName evidence="6">Heat shock protein 33 homolog</fullName>
        <shortName evidence="6">HSP33</shortName>
    </alternativeName>
</protein>
<dbReference type="GO" id="GO:0005737">
    <property type="term" value="C:cytoplasm"/>
    <property type="evidence" value="ECO:0007669"/>
    <property type="project" value="UniProtKB-SubCell"/>
</dbReference>
<name>A0A943I4M9_9FIRM</name>
<keyword evidence="3 6" id="KW-1015">Disulfide bond</keyword>
<dbReference type="GO" id="GO:0044183">
    <property type="term" value="F:protein folding chaperone"/>
    <property type="evidence" value="ECO:0007669"/>
    <property type="project" value="TreeGrafter"/>
</dbReference>
<evidence type="ECO:0000256" key="1">
    <source>
        <dbReference type="ARBA" id="ARBA00022490"/>
    </source>
</evidence>
<evidence type="ECO:0000256" key="6">
    <source>
        <dbReference type="HAMAP-Rule" id="MF_00117"/>
    </source>
</evidence>
<evidence type="ECO:0000313" key="7">
    <source>
        <dbReference type="EMBL" id="MBS5520072.1"/>
    </source>
</evidence>
<proteinExistence type="inferred from homology"/>
<keyword evidence="1 6" id="KW-0963">Cytoplasm</keyword>
<evidence type="ECO:0000256" key="4">
    <source>
        <dbReference type="ARBA" id="ARBA00023186"/>
    </source>
</evidence>
<evidence type="ECO:0000256" key="3">
    <source>
        <dbReference type="ARBA" id="ARBA00023157"/>
    </source>
</evidence>
<comment type="PTM">
    <text evidence="6">Under oxidizing conditions two disulfide bonds are formed involving the reactive cysteines. Under reducing conditions zinc is bound to the reactive cysteines and the protein is inactive.</text>
</comment>
<comment type="caution">
    <text evidence="7">The sequence shown here is derived from an EMBL/GenBank/DDBJ whole genome shotgun (WGS) entry which is preliminary data.</text>
</comment>
<evidence type="ECO:0000256" key="2">
    <source>
        <dbReference type="ARBA" id="ARBA00022833"/>
    </source>
</evidence>
<dbReference type="SUPFAM" id="SSF64397">
    <property type="entry name" value="Hsp33 domain"/>
    <property type="match status" value="1"/>
</dbReference>
<sequence>MTQEDVLIRATVGDARVYAVTTTHLTQYMNEIHGLSPVAAAALGRTAAGALLLAATMKDGEGVTIRFKGNGPLGEVMADATNYTVRGFVEHPEVMLPLKKGKLDVGGGVGHEGVVIVTRCPEKGMPFNGYALLKSGEIAEDLTKYLYDSEQTPSVVALGVLVDKDGSIAVSGGYFVQPLPGASDEFLETLENNCMTLPYVTELLRSGHSPEDMIRLIGKGMAVEILDCHPVSFHCSCSREKVAHMLEGLPEAEFSSMLDDPQTEVRCHYCGKKYLFTPEELKALPRKHAKLDDAN</sequence>
<evidence type="ECO:0000256" key="5">
    <source>
        <dbReference type="ARBA" id="ARBA00023284"/>
    </source>
</evidence>
<dbReference type="Proteomes" id="UP000754226">
    <property type="component" value="Unassembled WGS sequence"/>
</dbReference>
<dbReference type="GO" id="GO:0042026">
    <property type="term" value="P:protein refolding"/>
    <property type="evidence" value="ECO:0007669"/>
    <property type="project" value="TreeGrafter"/>
</dbReference>
<dbReference type="HAMAP" id="MF_00117">
    <property type="entry name" value="HslO"/>
    <property type="match status" value="1"/>
</dbReference>
<dbReference type="EMBL" id="JAGZCZ010000007">
    <property type="protein sequence ID" value="MBS5520072.1"/>
    <property type="molecule type" value="Genomic_DNA"/>
</dbReference>
<reference evidence="7" key="1">
    <citation type="submission" date="2021-02" db="EMBL/GenBank/DDBJ databases">
        <title>Infant gut strain persistence is associated with maternal origin, phylogeny, and functional potential including surface adhesion and iron acquisition.</title>
        <authorList>
            <person name="Lou Y.C."/>
        </authorList>
    </citation>
    <scope>NUCLEOTIDE SEQUENCE</scope>
    <source>
        <strain evidence="7">L3_106_000M1_dasL3_106_000M1_concoct_15</strain>
    </source>
</reference>
<dbReference type="InterPro" id="IPR000397">
    <property type="entry name" value="Heat_shock_Hsp33"/>
</dbReference>
<feature type="disulfide bond" description="Redox-active" evidence="6">
    <location>
        <begin position="235"/>
        <end position="237"/>
    </location>
</feature>
<dbReference type="Gene3D" id="3.55.30.10">
    <property type="entry name" value="Hsp33 domain"/>
    <property type="match status" value="1"/>
</dbReference>
<dbReference type="Pfam" id="PF01430">
    <property type="entry name" value="HSP33"/>
    <property type="match status" value="1"/>
</dbReference>
<accession>A0A943I4M9</accession>
<organism evidence="7 8">
    <name type="scientific">Acidaminococcus intestini</name>
    <dbReference type="NCBI Taxonomy" id="187327"/>
    <lineage>
        <taxon>Bacteria</taxon>
        <taxon>Bacillati</taxon>
        <taxon>Bacillota</taxon>
        <taxon>Negativicutes</taxon>
        <taxon>Acidaminococcales</taxon>
        <taxon>Acidaminococcaceae</taxon>
        <taxon>Acidaminococcus</taxon>
    </lineage>
</organism>
<dbReference type="NCBIfam" id="NF001033">
    <property type="entry name" value="PRK00114.1"/>
    <property type="match status" value="1"/>
</dbReference>
<gene>
    <name evidence="6 7" type="primary">hslO</name>
    <name evidence="7" type="ORF">KHX13_07075</name>
</gene>
<keyword evidence="4 6" id="KW-0143">Chaperone</keyword>
<dbReference type="InterPro" id="IPR016153">
    <property type="entry name" value="Heat_shock_Hsp33_N"/>
</dbReference>
<comment type="subcellular location">
    <subcellularLocation>
        <location evidence="6">Cytoplasm</location>
    </subcellularLocation>
</comment>
<feature type="disulfide bond" description="Redox-active" evidence="6">
    <location>
        <begin position="267"/>
        <end position="270"/>
    </location>
</feature>